<evidence type="ECO:0000313" key="4">
    <source>
        <dbReference type="Proteomes" id="UP000198793"/>
    </source>
</evidence>
<feature type="transmembrane region" description="Helical" evidence="1">
    <location>
        <begin position="344"/>
        <end position="363"/>
    </location>
</feature>
<accession>A0A1H0NFV6</accession>
<keyword evidence="1" id="KW-0812">Transmembrane</keyword>
<keyword evidence="3" id="KW-0378">Hydrolase</keyword>
<dbReference type="OrthoDB" id="9767863at2"/>
<keyword evidence="1" id="KW-1133">Transmembrane helix</keyword>
<feature type="transmembrane region" description="Helical" evidence="1">
    <location>
        <begin position="17"/>
        <end position="34"/>
    </location>
</feature>
<feature type="transmembrane region" description="Helical" evidence="1">
    <location>
        <begin position="181"/>
        <end position="204"/>
    </location>
</feature>
<feature type="transmembrane region" description="Helical" evidence="1">
    <location>
        <begin position="127"/>
        <end position="150"/>
    </location>
</feature>
<evidence type="ECO:0000259" key="2">
    <source>
        <dbReference type="Pfam" id="PF01757"/>
    </source>
</evidence>
<feature type="transmembrane region" description="Helical" evidence="1">
    <location>
        <begin position="238"/>
        <end position="256"/>
    </location>
</feature>
<name>A0A1H0NFV6_9HYPH</name>
<dbReference type="AlphaFoldDB" id="A0A1H0NFV6"/>
<dbReference type="InterPro" id="IPR002656">
    <property type="entry name" value="Acyl_transf_3_dom"/>
</dbReference>
<dbReference type="GO" id="GO:0016020">
    <property type="term" value="C:membrane"/>
    <property type="evidence" value="ECO:0007669"/>
    <property type="project" value="TreeGrafter"/>
</dbReference>
<dbReference type="STRING" id="1166073.SAMN05192530_12013"/>
<feature type="transmembrane region" description="Helical" evidence="1">
    <location>
        <begin position="54"/>
        <end position="71"/>
    </location>
</feature>
<reference evidence="3 4" key="1">
    <citation type="submission" date="2016-10" db="EMBL/GenBank/DDBJ databases">
        <authorList>
            <person name="de Groot N.N."/>
        </authorList>
    </citation>
    <scope>NUCLEOTIDE SEQUENCE [LARGE SCALE GENOMIC DNA]</scope>
    <source>
        <strain evidence="4">L7-484,KACC 16230,DSM 25025</strain>
    </source>
</reference>
<feature type="transmembrane region" description="Helical" evidence="1">
    <location>
        <begin position="211"/>
        <end position="232"/>
    </location>
</feature>
<dbReference type="EMBL" id="FNIT01000020">
    <property type="protein sequence ID" value="SDO91275.1"/>
    <property type="molecule type" value="Genomic_DNA"/>
</dbReference>
<feature type="transmembrane region" description="Helical" evidence="1">
    <location>
        <begin position="277"/>
        <end position="294"/>
    </location>
</feature>
<feature type="transmembrane region" description="Helical" evidence="1">
    <location>
        <begin position="83"/>
        <end position="104"/>
    </location>
</feature>
<keyword evidence="1" id="KW-0472">Membrane</keyword>
<feature type="domain" description="Acyltransferase 3" evidence="2">
    <location>
        <begin position="15"/>
        <end position="317"/>
    </location>
</feature>
<feature type="transmembrane region" description="Helical" evidence="1">
    <location>
        <begin position="157"/>
        <end position="175"/>
    </location>
</feature>
<keyword evidence="3" id="KW-0808">Transferase</keyword>
<keyword evidence="3" id="KW-0012">Acyltransferase</keyword>
<feature type="transmembrane region" description="Helical" evidence="1">
    <location>
        <begin position="300"/>
        <end position="324"/>
    </location>
</feature>
<dbReference type="Pfam" id="PF01757">
    <property type="entry name" value="Acyl_transf_3"/>
    <property type="match status" value="1"/>
</dbReference>
<gene>
    <name evidence="3" type="ORF">SAMN05192530_12013</name>
</gene>
<evidence type="ECO:0000313" key="3">
    <source>
        <dbReference type="EMBL" id="SDO91275.1"/>
    </source>
</evidence>
<dbReference type="InterPro" id="IPR050879">
    <property type="entry name" value="Acyltransferase_3"/>
</dbReference>
<organism evidence="3 4">
    <name type="scientific">Aureimonas jatrophae</name>
    <dbReference type="NCBI Taxonomy" id="1166073"/>
    <lineage>
        <taxon>Bacteria</taxon>
        <taxon>Pseudomonadati</taxon>
        <taxon>Pseudomonadota</taxon>
        <taxon>Alphaproteobacteria</taxon>
        <taxon>Hyphomicrobiales</taxon>
        <taxon>Aurantimonadaceae</taxon>
        <taxon>Aureimonas</taxon>
    </lineage>
</organism>
<protein>
    <submittedName>
        <fullName evidence="3">Peptidoglycan/LPS O-acetylase OafA/YrhL, contains acyltransferase and SGNH-hydrolase domains</fullName>
    </submittedName>
</protein>
<dbReference type="RefSeq" id="WP_090677256.1">
    <property type="nucleotide sequence ID" value="NZ_JACIDP010000015.1"/>
</dbReference>
<dbReference type="GO" id="GO:0000271">
    <property type="term" value="P:polysaccharide biosynthetic process"/>
    <property type="evidence" value="ECO:0007669"/>
    <property type="project" value="TreeGrafter"/>
</dbReference>
<dbReference type="PANTHER" id="PTHR23028">
    <property type="entry name" value="ACETYLTRANSFERASE"/>
    <property type="match status" value="1"/>
</dbReference>
<dbReference type="PANTHER" id="PTHR23028:SF131">
    <property type="entry name" value="BLR2367 PROTEIN"/>
    <property type="match status" value="1"/>
</dbReference>
<proteinExistence type="predicted"/>
<evidence type="ECO:0000256" key="1">
    <source>
        <dbReference type="SAM" id="Phobius"/>
    </source>
</evidence>
<dbReference type="GO" id="GO:0016747">
    <property type="term" value="F:acyltransferase activity, transferring groups other than amino-acyl groups"/>
    <property type="evidence" value="ECO:0007669"/>
    <property type="project" value="InterPro"/>
</dbReference>
<sequence length="394" mass="43325">MALGATRMIAAQRNRELQWMRAAAALCVVVYHAGVYLERFTGDARFSALFDGRLGFLGVAIFFALSGYLMAEILPRTDAATFLLHRVVRIYPVFLLVFATLYVARRKWDDYDLLALSLVPVGSGRTYYLGVEWTLLFEVTFYVFLYLVALAGLQRRLSLIALIWIGVAAMGSWAFPAVQTVLTPTIDLVPLMAVNAAFAGGLLIPTLRERAVFTPFLGLVAVLICFWFGTGGFIGDRWIAAVAAVILVGLCVSLRTDATMARPISLRALDRYGDWSYALYLCHVPLIIGIMIGDPPIPSLLLWVSGILLPLVVAIPFGIADVWFYRHAKRWADSLGSRRRKTLAAGYIMLFIGVAVYATVFGFHPAASAIPTTIATDNLPKATLSIPLRPEAVR</sequence>
<keyword evidence="4" id="KW-1185">Reference proteome</keyword>
<dbReference type="GO" id="GO:0016787">
    <property type="term" value="F:hydrolase activity"/>
    <property type="evidence" value="ECO:0007669"/>
    <property type="project" value="UniProtKB-KW"/>
</dbReference>
<dbReference type="Proteomes" id="UP000198793">
    <property type="component" value="Unassembled WGS sequence"/>
</dbReference>